<dbReference type="InterPro" id="IPR000305">
    <property type="entry name" value="GIY-YIG_endonuc"/>
</dbReference>
<dbReference type="Gene3D" id="3.40.1440.10">
    <property type="entry name" value="GIY-YIG endonuclease"/>
    <property type="match status" value="1"/>
</dbReference>
<evidence type="ECO:0000259" key="2">
    <source>
        <dbReference type="PROSITE" id="PS50164"/>
    </source>
</evidence>
<dbReference type="Proteomes" id="UP000184488">
    <property type="component" value="Unassembled WGS sequence"/>
</dbReference>
<organism evidence="3 4">
    <name type="scientific">Flavobacterium terrae</name>
    <dbReference type="NCBI Taxonomy" id="415425"/>
    <lineage>
        <taxon>Bacteria</taxon>
        <taxon>Pseudomonadati</taxon>
        <taxon>Bacteroidota</taxon>
        <taxon>Flavobacteriia</taxon>
        <taxon>Flavobacteriales</taxon>
        <taxon>Flavobacteriaceae</taxon>
        <taxon>Flavobacterium</taxon>
    </lineage>
</organism>
<proteinExistence type="inferred from homology"/>
<accession>A0A1M6BI10</accession>
<keyword evidence="4" id="KW-1185">Reference proteome</keyword>
<reference evidence="4" key="1">
    <citation type="submission" date="2016-11" db="EMBL/GenBank/DDBJ databases">
        <authorList>
            <person name="Varghese N."/>
            <person name="Submissions S."/>
        </authorList>
    </citation>
    <scope>NUCLEOTIDE SEQUENCE [LARGE SCALE GENOMIC DNA]</scope>
    <source>
        <strain evidence="4">DSM 18829</strain>
    </source>
</reference>
<dbReference type="GO" id="GO:0004519">
    <property type="term" value="F:endonuclease activity"/>
    <property type="evidence" value="ECO:0007669"/>
    <property type="project" value="UniProtKB-KW"/>
</dbReference>
<sequence length="138" mass="16941">MVGSALRISHYFTVCHFDQREKSHKVIYSMNEFNPQIGFHSYYVYIITNKYRSTLYIGITNNLKLRLFQHKENIRLSNKTFASNYNLEFLVYYEKFVWVEDAIAREKELKKWRRDKKTELIKNFNPKFEFLNHHFEQL</sequence>
<dbReference type="PANTHER" id="PTHR34477">
    <property type="entry name" value="UPF0213 PROTEIN YHBQ"/>
    <property type="match status" value="1"/>
</dbReference>
<keyword evidence="3" id="KW-0378">Hydrolase</keyword>
<keyword evidence="3" id="KW-0255">Endonuclease</keyword>
<dbReference type="STRING" id="415425.SAMN05444363_0774"/>
<evidence type="ECO:0000256" key="1">
    <source>
        <dbReference type="ARBA" id="ARBA00007435"/>
    </source>
</evidence>
<dbReference type="AlphaFoldDB" id="A0A1M6BI10"/>
<gene>
    <name evidence="3" type="ORF">SAMN05444363_0774</name>
</gene>
<comment type="similarity">
    <text evidence="1">Belongs to the UPF0213 family.</text>
</comment>
<evidence type="ECO:0000313" key="3">
    <source>
        <dbReference type="EMBL" id="SHI48364.1"/>
    </source>
</evidence>
<dbReference type="PANTHER" id="PTHR34477:SF5">
    <property type="entry name" value="BSL5627 PROTEIN"/>
    <property type="match status" value="1"/>
</dbReference>
<evidence type="ECO:0000313" key="4">
    <source>
        <dbReference type="Proteomes" id="UP000184488"/>
    </source>
</evidence>
<dbReference type="CDD" id="cd10448">
    <property type="entry name" value="GIY-YIG_unchar_3"/>
    <property type="match status" value="1"/>
</dbReference>
<dbReference type="PROSITE" id="PS50164">
    <property type="entry name" value="GIY_YIG"/>
    <property type="match status" value="1"/>
</dbReference>
<dbReference type="SUPFAM" id="SSF82771">
    <property type="entry name" value="GIY-YIG endonuclease"/>
    <property type="match status" value="1"/>
</dbReference>
<feature type="domain" description="GIY-YIG" evidence="2">
    <location>
        <begin position="40"/>
        <end position="119"/>
    </location>
</feature>
<keyword evidence="3" id="KW-0540">Nuclease</keyword>
<dbReference type="EMBL" id="FQZI01000001">
    <property type="protein sequence ID" value="SHI48364.1"/>
    <property type="molecule type" value="Genomic_DNA"/>
</dbReference>
<name>A0A1M6BI10_9FLAO</name>
<dbReference type="Pfam" id="PF01541">
    <property type="entry name" value="GIY-YIG"/>
    <property type="match status" value="1"/>
</dbReference>
<dbReference type="InterPro" id="IPR050190">
    <property type="entry name" value="UPF0213_domain"/>
</dbReference>
<dbReference type="InterPro" id="IPR035901">
    <property type="entry name" value="GIY-YIG_endonuc_sf"/>
</dbReference>
<protein>
    <submittedName>
        <fullName evidence="3">Putative endonuclease</fullName>
    </submittedName>
</protein>